<evidence type="ECO:0000256" key="3">
    <source>
        <dbReference type="ARBA" id="ARBA00012438"/>
    </source>
</evidence>
<keyword evidence="11" id="KW-0067">ATP-binding</keyword>
<keyword evidence="4" id="KW-1003">Cell membrane</keyword>
<dbReference type="AlphaFoldDB" id="A0A228HM40"/>
<dbReference type="Gene3D" id="1.10.287.130">
    <property type="match status" value="1"/>
</dbReference>
<reference evidence="18 19" key="2">
    <citation type="submission" date="2017-08" db="EMBL/GenBank/DDBJ databases">
        <title>WGS of novel Burkholderia cepaca complex species.</title>
        <authorList>
            <person name="Lipuma J."/>
            <person name="Spilker T."/>
        </authorList>
    </citation>
    <scope>NUCLEOTIDE SEQUENCE [LARGE SCALE GENOMIC DNA]</scope>
    <source>
        <strain evidence="18 19">AU17325</strain>
    </source>
</reference>
<evidence type="ECO:0000256" key="10">
    <source>
        <dbReference type="ARBA" id="ARBA00022777"/>
    </source>
</evidence>
<dbReference type="SUPFAM" id="SSF47384">
    <property type="entry name" value="Homodimeric domain of signal transducing histidine kinase"/>
    <property type="match status" value="1"/>
</dbReference>
<dbReference type="InterPro" id="IPR003660">
    <property type="entry name" value="HAMP_dom"/>
</dbReference>
<feature type="domain" description="Histidine kinase" evidence="16">
    <location>
        <begin position="231"/>
        <end position="429"/>
    </location>
</feature>
<keyword evidence="10 18" id="KW-0418">Kinase</keyword>
<comment type="caution">
    <text evidence="18">The sequence shown here is derived from an EMBL/GenBank/DDBJ whole genome shotgun (WGS) entry which is preliminary data.</text>
</comment>
<feature type="domain" description="HAMP" evidence="17">
    <location>
        <begin position="171"/>
        <end position="223"/>
    </location>
</feature>
<dbReference type="Pfam" id="PF02518">
    <property type="entry name" value="HATPase_c"/>
    <property type="match status" value="1"/>
</dbReference>
<keyword evidence="13" id="KW-0902">Two-component regulatory system</keyword>
<keyword evidence="9" id="KW-0547">Nucleotide-binding</keyword>
<dbReference type="GO" id="GO:0000155">
    <property type="term" value="F:phosphorelay sensor kinase activity"/>
    <property type="evidence" value="ECO:0007669"/>
    <property type="project" value="InterPro"/>
</dbReference>
<gene>
    <name evidence="18" type="ORF">CFB84_42315</name>
</gene>
<dbReference type="Gene3D" id="3.30.450.300">
    <property type="entry name" value="Sensor histidine kinase RisS, periplasmic domain"/>
    <property type="match status" value="1"/>
</dbReference>
<dbReference type="CDD" id="cd00082">
    <property type="entry name" value="HisKA"/>
    <property type="match status" value="1"/>
</dbReference>
<dbReference type="EC" id="2.7.13.3" evidence="3"/>
<dbReference type="InterPro" id="IPR038421">
    <property type="entry name" value="RisS_PPD_sf"/>
</dbReference>
<comment type="subcellular location">
    <subcellularLocation>
        <location evidence="2">Cell inner membrane</location>
        <topology evidence="2">Multi-pass membrane protein</topology>
    </subcellularLocation>
</comment>
<evidence type="ECO:0000256" key="11">
    <source>
        <dbReference type="ARBA" id="ARBA00022840"/>
    </source>
</evidence>
<feature type="transmembrane region" description="Helical" evidence="15">
    <location>
        <begin position="147"/>
        <end position="169"/>
    </location>
</feature>
<keyword evidence="5" id="KW-0997">Cell inner membrane</keyword>
<dbReference type="GO" id="GO:0005524">
    <property type="term" value="F:ATP binding"/>
    <property type="evidence" value="ECO:0007669"/>
    <property type="project" value="UniProtKB-KW"/>
</dbReference>
<dbReference type="InterPro" id="IPR036097">
    <property type="entry name" value="HisK_dim/P_sf"/>
</dbReference>
<organism evidence="18 19">
    <name type="scientific">Burkholderia aenigmatica</name>
    <dbReference type="NCBI Taxonomy" id="2015348"/>
    <lineage>
        <taxon>Bacteria</taxon>
        <taxon>Pseudomonadati</taxon>
        <taxon>Pseudomonadota</taxon>
        <taxon>Betaproteobacteria</taxon>
        <taxon>Burkholderiales</taxon>
        <taxon>Burkholderiaceae</taxon>
        <taxon>Burkholderia</taxon>
        <taxon>Burkholderia cepacia complex</taxon>
    </lineage>
</organism>
<dbReference type="SUPFAM" id="SSF55874">
    <property type="entry name" value="ATPase domain of HSP90 chaperone/DNA topoisomerase II/histidine kinase"/>
    <property type="match status" value="1"/>
</dbReference>
<keyword evidence="6" id="KW-0597">Phosphoprotein</keyword>
<dbReference type="RefSeq" id="WP_089454674.1">
    <property type="nucleotide sequence ID" value="NZ_NKFA01000044.1"/>
</dbReference>
<evidence type="ECO:0000256" key="2">
    <source>
        <dbReference type="ARBA" id="ARBA00004429"/>
    </source>
</evidence>
<evidence type="ECO:0000256" key="7">
    <source>
        <dbReference type="ARBA" id="ARBA00022679"/>
    </source>
</evidence>
<name>A0A228HM40_9BURK</name>
<dbReference type="Proteomes" id="UP000214600">
    <property type="component" value="Unassembled WGS sequence"/>
</dbReference>
<proteinExistence type="predicted"/>
<dbReference type="Gene3D" id="3.30.565.10">
    <property type="entry name" value="Histidine kinase-like ATPase, C-terminal domain"/>
    <property type="match status" value="1"/>
</dbReference>
<dbReference type="PROSITE" id="PS50885">
    <property type="entry name" value="HAMP"/>
    <property type="match status" value="1"/>
</dbReference>
<keyword evidence="7" id="KW-0808">Transferase</keyword>
<dbReference type="Pfam" id="PF00672">
    <property type="entry name" value="HAMP"/>
    <property type="match status" value="1"/>
</dbReference>
<evidence type="ECO:0000259" key="17">
    <source>
        <dbReference type="PROSITE" id="PS50885"/>
    </source>
</evidence>
<keyword evidence="8 15" id="KW-0812">Transmembrane</keyword>
<evidence type="ECO:0000313" key="18">
    <source>
        <dbReference type="EMBL" id="OXI31138.1"/>
    </source>
</evidence>
<dbReference type="InterPro" id="IPR004358">
    <property type="entry name" value="Sig_transdc_His_kin-like_C"/>
</dbReference>
<protein>
    <recommendedName>
        <fullName evidence="3">histidine kinase</fullName>
        <ecNumber evidence="3">2.7.13.3</ecNumber>
    </recommendedName>
</protein>
<dbReference type="PANTHER" id="PTHR44936">
    <property type="entry name" value="SENSOR PROTEIN CREC"/>
    <property type="match status" value="1"/>
</dbReference>
<evidence type="ECO:0000256" key="14">
    <source>
        <dbReference type="ARBA" id="ARBA00023136"/>
    </source>
</evidence>
<accession>A0A228HM40</accession>
<comment type="catalytic activity">
    <reaction evidence="1">
        <text>ATP + protein L-histidine = ADP + protein N-phospho-L-histidine.</text>
        <dbReference type="EC" id="2.7.13.3"/>
    </reaction>
</comment>
<dbReference type="GO" id="GO:0005886">
    <property type="term" value="C:plasma membrane"/>
    <property type="evidence" value="ECO:0007669"/>
    <property type="project" value="UniProtKB-SubCell"/>
</dbReference>
<dbReference type="SUPFAM" id="SSF158472">
    <property type="entry name" value="HAMP domain-like"/>
    <property type="match status" value="1"/>
</dbReference>
<dbReference type="OrthoDB" id="9804645at2"/>
<dbReference type="InterPro" id="IPR003594">
    <property type="entry name" value="HATPase_dom"/>
</dbReference>
<dbReference type="InterPro" id="IPR050980">
    <property type="entry name" value="2C_sensor_his_kinase"/>
</dbReference>
<evidence type="ECO:0000256" key="5">
    <source>
        <dbReference type="ARBA" id="ARBA00022519"/>
    </source>
</evidence>
<dbReference type="InterPro" id="IPR036890">
    <property type="entry name" value="HATPase_C_sf"/>
</dbReference>
<evidence type="ECO:0000256" key="13">
    <source>
        <dbReference type="ARBA" id="ARBA00023012"/>
    </source>
</evidence>
<evidence type="ECO:0000256" key="8">
    <source>
        <dbReference type="ARBA" id="ARBA00022692"/>
    </source>
</evidence>
<dbReference type="EMBL" id="NKFA01000044">
    <property type="protein sequence ID" value="OXI31138.1"/>
    <property type="molecule type" value="Genomic_DNA"/>
</dbReference>
<keyword evidence="14 15" id="KW-0472">Membrane</keyword>
<reference evidence="19" key="1">
    <citation type="submission" date="2017-06" db="EMBL/GenBank/DDBJ databases">
        <authorList>
            <person name="LiPuma J."/>
            <person name="Spilker T."/>
        </authorList>
    </citation>
    <scope>NUCLEOTIDE SEQUENCE [LARGE SCALE GENOMIC DNA]</scope>
    <source>
        <strain evidence="19">AU17325</strain>
    </source>
</reference>
<dbReference type="InterPro" id="IPR005467">
    <property type="entry name" value="His_kinase_dom"/>
</dbReference>
<keyword evidence="12 15" id="KW-1133">Transmembrane helix</keyword>
<dbReference type="CDD" id="cd06225">
    <property type="entry name" value="HAMP"/>
    <property type="match status" value="1"/>
</dbReference>
<evidence type="ECO:0000256" key="1">
    <source>
        <dbReference type="ARBA" id="ARBA00000085"/>
    </source>
</evidence>
<evidence type="ECO:0000256" key="9">
    <source>
        <dbReference type="ARBA" id="ARBA00022741"/>
    </source>
</evidence>
<evidence type="ECO:0000259" key="16">
    <source>
        <dbReference type="PROSITE" id="PS50109"/>
    </source>
</evidence>
<evidence type="ECO:0000256" key="15">
    <source>
        <dbReference type="SAM" id="Phobius"/>
    </source>
</evidence>
<dbReference type="PANTHER" id="PTHR44936:SF5">
    <property type="entry name" value="SENSOR HISTIDINE KINASE ENVZ"/>
    <property type="match status" value="1"/>
</dbReference>
<dbReference type="InterPro" id="IPR003661">
    <property type="entry name" value="HisK_dim/P_dom"/>
</dbReference>
<evidence type="ECO:0000256" key="4">
    <source>
        <dbReference type="ARBA" id="ARBA00022475"/>
    </source>
</evidence>
<dbReference type="SMART" id="SM00304">
    <property type="entry name" value="HAMP"/>
    <property type="match status" value="1"/>
</dbReference>
<evidence type="ECO:0000256" key="12">
    <source>
        <dbReference type="ARBA" id="ARBA00022989"/>
    </source>
</evidence>
<evidence type="ECO:0000313" key="19">
    <source>
        <dbReference type="Proteomes" id="UP000214600"/>
    </source>
</evidence>
<dbReference type="PROSITE" id="PS50109">
    <property type="entry name" value="HIS_KIN"/>
    <property type="match status" value="1"/>
</dbReference>
<sequence length="430" mass="46655">MRMPWPRSLLGRHLLLLSAVVLASMLSTFAVFFAFIQNPRIDEAAALVASQTRMVAQLLTALPPEARRRELLAINGDEPAMPPPDSVDRTHGYMPTRFLRHLRRNLPPDTQIRWQRGTGRFIWVRMRIDGQPEWVVIPLSTGLGLSLPLGLIAELLALAVFPALGAWFMQRHMAARLSRLARAAKAVERGAWPAPVPVDGPRELATVAETFNRMVASLAELDATRAELLAGVSHDIRTPLTKLRMAIAAPEAFEAPSASAERFVAEIDAIVEQFIDYARGWDSEAAVPGDLNALAGQLAADYVGLGYGFALSLAPLPPHAYRPTGMQRLLMNLMHNAVIHGKLDLAVRSWAEPGAVLISVEDGGPGVPADQLPLLKRPFRRGDDPDRPPGSGLGLAIAERIARQHGGRLDLSLCEGGGLAATLRLPAARD</sequence>
<evidence type="ECO:0000256" key="6">
    <source>
        <dbReference type="ARBA" id="ARBA00022553"/>
    </source>
</evidence>
<dbReference type="SMART" id="SM00387">
    <property type="entry name" value="HATPase_c"/>
    <property type="match status" value="1"/>
</dbReference>
<dbReference type="PRINTS" id="PR00344">
    <property type="entry name" value="BCTRLSENSOR"/>
</dbReference>